<dbReference type="Proteomes" id="UP001220610">
    <property type="component" value="Chromosome"/>
</dbReference>
<organism evidence="2 3">
    <name type="scientific">Candidatus Pseudobacter hemicellulosilyticus</name>
    <dbReference type="NCBI Taxonomy" id="3121375"/>
    <lineage>
        <taxon>Bacteria</taxon>
        <taxon>Pseudomonadati</taxon>
        <taxon>Bacteroidota</taxon>
        <taxon>Chitinophagia</taxon>
        <taxon>Chitinophagales</taxon>
        <taxon>Chitinophagaceae</taxon>
        <taxon>Pseudobacter</taxon>
    </lineage>
</organism>
<dbReference type="EMBL" id="CP119311">
    <property type="protein sequence ID" value="WEK34639.1"/>
    <property type="molecule type" value="Genomic_DNA"/>
</dbReference>
<protein>
    <submittedName>
        <fullName evidence="2">Uncharacterized protein</fullName>
    </submittedName>
</protein>
<evidence type="ECO:0000313" key="2">
    <source>
        <dbReference type="EMBL" id="WEK34639.1"/>
    </source>
</evidence>
<evidence type="ECO:0000313" key="3">
    <source>
        <dbReference type="Proteomes" id="UP001220610"/>
    </source>
</evidence>
<reference evidence="2" key="1">
    <citation type="submission" date="2023-03" db="EMBL/GenBank/DDBJ databases">
        <title>Andean soil-derived lignocellulolytic bacterial consortium as a source of novel taxa and putative plastic-active enzymes.</title>
        <authorList>
            <person name="Diaz-Garcia L."/>
            <person name="Chuvochina M."/>
            <person name="Feuerriegel G."/>
            <person name="Bunk B."/>
            <person name="Sproer C."/>
            <person name="Streit W.R."/>
            <person name="Rodriguez L.M."/>
            <person name="Overmann J."/>
            <person name="Jimenez D.J."/>
        </authorList>
    </citation>
    <scope>NUCLEOTIDE SEQUENCE</scope>
    <source>
        <strain evidence="2">MAG 7</strain>
    </source>
</reference>
<sequence length="80" mass="8959">MEIISSTVDVQAGLAFHNNPFQRSAKIGILFNAILFEEYASGYIDEREKQISKTGIIPFIVLSTILYILSTLIGLRILDK</sequence>
<keyword evidence="1" id="KW-1133">Transmembrane helix</keyword>
<accession>A0AAJ6BGC7</accession>
<keyword evidence="1" id="KW-0472">Membrane</keyword>
<proteinExistence type="predicted"/>
<keyword evidence="1" id="KW-0812">Transmembrane</keyword>
<evidence type="ECO:0000256" key="1">
    <source>
        <dbReference type="SAM" id="Phobius"/>
    </source>
</evidence>
<gene>
    <name evidence="2" type="ORF">P0Y53_19305</name>
</gene>
<dbReference type="AlphaFoldDB" id="A0AAJ6BGC7"/>
<feature type="transmembrane region" description="Helical" evidence="1">
    <location>
        <begin position="56"/>
        <end position="78"/>
    </location>
</feature>
<name>A0AAJ6BGC7_9BACT</name>